<comment type="caution">
    <text evidence="9">The sequence shown here is derived from an EMBL/GenBank/DDBJ whole genome shotgun (WGS) entry which is preliminary data.</text>
</comment>
<sequence length="495" mass="54701">MLQLPLLLFIVGVQSLPLADEITVTIPNGQILGRERVSRENSVYYAFQEIPYASPPVGGLRFQDPVPAPSWSGVLDARVNTKKCYQQGDVASNNINISQTEDCLYLNVYTPLKPATNYTELLPVLFWIHGGGFIIGDGFLTTEDDVIPSNLGLKDQNLALIWASKNIIFFGGDPQKITIAGGSAGAASVGHLLISKKSSGAILESGTGITFWAHQSFAKYCAYQLGSAINANFTSDNTSEELLQLLLEASPADIINTTIEITPEMDNQLGTGLNIIWAPVIDKEDVTNVDNVTGHLLTLGAYLDADLSRVINNKFNMTSQDKIKAGEALKNIYTKGNFQDDLSALIMVSDQAFTTPAIRHAAVQSLFTDVYLYQFSYRGKLSEVIVRNFEGTDKVGHGEEILYMWDYGNDLSQYPPSDTLTHKRLLLLWSNFIKFLNPTPGEDDLLDNVLWTKTSADNLSYLNINNTLEVKNDPKHYKDWKPIIDAYAIPPLTNY</sequence>
<dbReference type="InterPro" id="IPR019826">
    <property type="entry name" value="Carboxylesterase_B_AS"/>
</dbReference>
<keyword evidence="2" id="KW-0719">Serine esterase</keyword>
<dbReference type="Pfam" id="PF00135">
    <property type="entry name" value="COesterase"/>
    <property type="match status" value="3"/>
</dbReference>
<dbReference type="InterPro" id="IPR002018">
    <property type="entry name" value="CarbesteraseB"/>
</dbReference>
<dbReference type="InterPro" id="IPR029058">
    <property type="entry name" value="AB_hydrolase_fold"/>
</dbReference>
<keyword evidence="4" id="KW-1015">Disulfide bond</keyword>
<proteinExistence type="inferred from homology"/>
<evidence type="ECO:0000256" key="1">
    <source>
        <dbReference type="ARBA" id="ARBA00005964"/>
    </source>
</evidence>
<evidence type="ECO:0000256" key="7">
    <source>
        <dbReference type="SAM" id="SignalP"/>
    </source>
</evidence>
<accession>A0ABQ9IY76</accession>
<dbReference type="PANTHER" id="PTHR11559">
    <property type="entry name" value="CARBOXYLESTERASE"/>
    <property type="match status" value="1"/>
</dbReference>
<dbReference type="EMBL" id="JAPWTJ010002036">
    <property type="protein sequence ID" value="KAJ8968259.1"/>
    <property type="molecule type" value="Genomic_DNA"/>
</dbReference>
<feature type="domain" description="Carboxylesterase type B" evidence="8">
    <location>
        <begin position="138"/>
        <end position="284"/>
    </location>
</feature>
<evidence type="ECO:0000256" key="4">
    <source>
        <dbReference type="ARBA" id="ARBA00023157"/>
    </source>
</evidence>
<evidence type="ECO:0000259" key="8">
    <source>
        <dbReference type="Pfam" id="PF00135"/>
    </source>
</evidence>
<evidence type="ECO:0000256" key="2">
    <source>
        <dbReference type="ARBA" id="ARBA00022487"/>
    </source>
</evidence>
<name>A0ABQ9IY76_9CUCU</name>
<protein>
    <recommendedName>
        <fullName evidence="6">Carboxylic ester hydrolase</fullName>
        <ecNumber evidence="6">3.1.1.-</ecNumber>
    </recommendedName>
</protein>
<evidence type="ECO:0000313" key="9">
    <source>
        <dbReference type="EMBL" id="KAJ8968259.1"/>
    </source>
</evidence>
<dbReference type="InterPro" id="IPR019819">
    <property type="entry name" value="Carboxylesterase_B_CS"/>
</dbReference>
<evidence type="ECO:0000313" key="10">
    <source>
        <dbReference type="Proteomes" id="UP001162164"/>
    </source>
</evidence>
<dbReference type="InterPro" id="IPR050309">
    <property type="entry name" value="Type-B_Carboxylest/Lipase"/>
</dbReference>
<evidence type="ECO:0000256" key="3">
    <source>
        <dbReference type="ARBA" id="ARBA00022801"/>
    </source>
</evidence>
<keyword evidence="5" id="KW-0325">Glycoprotein</keyword>
<evidence type="ECO:0000256" key="5">
    <source>
        <dbReference type="ARBA" id="ARBA00023180"/>
    </source>
</evidence>
<dbReference type="Proteomes" id="UP001162164">
    <property type="component" value="Unassembled WGS sequence"/>
</dbReference>
<dbReference type="PROSITE" id="PS00122">
    <property type="entry name" value="CARBOXYLESTERASE_B_1"/>
    <property type="match status" value="1"/>
</dbReference>
<gene>
    <name evidence="9" type="ORF">NQ317_005407</name>
</gene>
<evidence type="ECO:0000256" key="6">
    <source>
        <dbReference type="RuleBase" id="RU361235"/>
    </source>
</evidence>
<feature type="chain" id="PRO_5045750299" description="Carboxylic ester hydrolase" evidence="7">
    <location>
        <begin position="16"/>
        <end position="495"/>
    </location>
</feature>
<feature type="domain" description="Carboxylesterase type B" evidence="8">
    <location>
        <begin position="22"/>
        <end position="137"/>
    </location>
</feature>
<dbReference type="PROSITE" id="PS00941">
    <property type="entry name" value="CARBOXYLESTERASE_B_2"/>
    <property type="match status" value="1"/>
</dbReference>
<comment type="similarity">
    <text evidence="1 6">Belongs to the type-B carboxylesterase/lipase family.</text>
</comment>
<keyword evidence="7" id="KW-0732">Signal</keyword>
<reference evidence="9" key="1">
    <citation type="journal article" date="2023" name="Insect Mol. Biol.">
        <title>Genome sequencing provides insights into the evolution of gene families encoding plant cell wall-degrading enzymes in longhorned beetles.</title>
        <authorList>
            <person name="Shin N.R."/>
            <person name="Okamura Y."/>
            <person name="Kirsch R."/>
            <person name="Pauchet Y."/>
        </authorList>
    </citation>
    <scope>NUCLEOTIDE SEQUENCE</scope>
    <source>
        <strain evidence="9">MMC_N1</strain>
    </source>
</reference>
<dbReference type="Gene3D" id="3.40.50.1820">
    <property type="entry name" value="alpha/beta hydrolase"/>
    <property type="match status" value="1"/>
</dbReference>
<keyword evidence="3 6" id="KW-0378">Hydrolase</keyword>
<keyword evidence="10" id="KW-1185">Reference proteome</keyword>
<feature type="signal peptide" evidence="7">
    <location>
        <begin position="1"/>
        <end position="15"/>
    </location>
</feature>
<dbReference type="SUPFAM" id="SSF53474">
    <property type="entry name" value="alpha/beta-Hydrolases"/>
    <property type="match status" value="1"/>
</dbReference>
<organism evidence="9 10">
    <name type="scientific">Molorchus minor</name>
    <dbReference type="NCBI Taxonomy" id="1323400"/>
    <lineage>
        <taxon>Eukaryota</taxon>
        <taxon>Metazoa</taxon>
        <taxon>Ecdysozoa</taxon>
        <taxon>Arthropoda</taxon>
        <taxon>Hexapoda</taxon>
        <taxon>Insecta</taxon>
        <taxon>Pterygota</taxon>
        <taxon>Neoptera</taxon>
        <taxon>Endopterygota</taxon>
        <taxon>Coleoptera</taxon>
        <taxon>Polyphaga</taxon>
        <taxon>Cucujiformia</taxon>
        <taxon>Chrysomeloidea</taxon>
        <taxon>Cerambycidae</taxon>
        <taxon>Lamiinae</taxon>
        <taxon>Monochamini</taxon>
        <taxon>Molorchus</taxon>
    </lineage>
</organism>
<feature type="domain" description="Carboxylesterase type B" evidence="8">
    <location>
        <begin position="310"/>
        <end position="475"/>
    </location>
</feature>
<dbReference type="EC" id="3.1.1.-" evidence="6"/>